<comment type="caution">
    <text evidence="2">The sequence shown here is derived from an EMBL/GenBank/DDBJ whole genome shotgun (WGS) entry which is preliminary data.</text>
</comment>
<reference evidence="2 3" key="1">
    <citation type="submission" date="2019-11" db="EMBL/GenBank/DDBJ databases">
        <authorList>
            <person name="Lang L."/>
        </authorList>
    </citation>
    <scope>NUCLEOTIDE SEQUENCE [LARGE SCALE GENOMIC DNA]</scope>
    <source>
        <strain evidence="2 3">YIM 132242</strain>
    </source>
</reference>
<dbReference type="Pfam" id="PF03167">
    <property type="entry name" value="UDG"/>
    <property type="match status" value="1"/>
</dbReference>
<evidence type="ECO:0000313" key="2">
    <source>
        <dbReference type="EMBL" id="MTE02141.1"/>
    </source>
</evidence>
<gene>
    <name evidence="2" type="ORF">GIY56_17775</name>
</gene>
<dbReference type="InterPro" id="IPR036895">
    <property type="entry name" value="Uracil-DNA_glycosylase-like_sf"/>
</dbReference>
<organism evidence="2 3">
    <name type="scientific">Paracoccus lichenicola</name>
    <dbReference type="NCBI Taxonomy" id="2665644"/>
    <lineage>
        <taxon>Bacteria</taxon>
        <taxon>Pseudomonadati</taxon>
        <taxon>Pseudomonadota</taxon>
        <taxon>Alphaproteobacteria</taxon>
        <taxon>Rhodobacterales</taxon>
        <taxon>Paracoccaceae</taxon>
        <taxon>Paracoccus</taxon>
    </lineage>
</organism>
<dbReference type="Proteomes" id="UP000481417">
    <property type="component" value="Unassembled WGS sequence"/>
</dbReference>
<dbReference type="RefSeq" id="WP_154766191.1">
    <property type="nucleotide sequence ID" value="NZ_WMBT01000032.1"/>
</dbReference>
<evidence type="ECO:0000313" key="3">
    <source>
        <dbReference type="Proteomes" id="UP000481417"/>
    </source>
</evidence>
<keyword evidence="3" id="KW-1185">Reference proteome</keyword>
<dbReference type="Gene3D" id="3.40.470.10">
    <property type="entry name" value="Uracil-DNA glycosylase-like domain"/>
    <property type="match status" value="1"/>
</dbReference>
<accession>A0A6L6HV62</accession>
<sequence length="220" mass="24832">MANYEECLEQRIERAYQASGNQIGWRLLYSPQTVLKGARVALIGLNPGGHFDDPEHARFAMSSGSAYINESWAGARPGTSPLQQQVCELFRLLDVPVVEVLAGNLVPFRSPNWPSLNNRKSALEFGYTIWREMLERAKPSVVVSMGKDANPLVRQLLDVVSVESHSVNWGPQRLHVGNWHGGKWLGLPHLSQYKIMRRPESRPALMWALERMDLYRASGK</sequence>
<dbReference type="AlphaFoldDB" id="A0A6L6HV62"/>
<protein>
    <recommendedName>
        <fullName evidence="1">Uracil-DNA glycosylase-like domain-containing protein</fullName>
    </recommendedName>
</protein>
<name>A0A6L6HV62_9RHOB</name>
<evidence type="ECO:0000259" key="1">
    <source>
        <dbReference type="Pfam" id="PF03167"/>
    </source>
</evidence>
<dbReference type="InterPro" id="IPR005122">
    <property type="entry name" value="Uracil-DNA_glycosylase-like"/>
</dbReference>
<dbReference type="EMBL" id="WMBT01000032">
    <property type="protein sequence ID" value="MTE02141.1"/>
    <property type="molecule type" value="Genomic_DNA"/>
</dbReference>
<proteinExistence type="predicted"/>
<feature type="domain" description="Uracil-DNA glycosylase-like" evidence="1">
    <location>
        <begin position="37"/>
        <end position="194"/>
    </location>
</feature>